<organism evidence="9 10">
    <name type="scientific">Scytonema hofmannii PCC 7110</name>
    <dbReference type="NCBI Taxonomy" id="128403"/>
    <lineage>
        <taxon>Bacteria</taxon>
        <taxon>Bacillati</taxon>
        <taxon>Cyanobacteriota</taxon>
        <taxon>Cyanophyceae</taxon>
        <taxon>Nostocales</taxon>
        <taxon>Scytonemataceae</taxon>
        <taxon>Scytonema</taxon>
    </lineage>
</organism>
<name>A0A139WRG0_9CYAN</name>
<keyword evidence="10" id="KW-1185">Reference proteome</keyword>
<evidence type="ECO:0000256" key="6">
    <source>
        <dbReference type="SAM" id="Coils"/>
    </source>
</evidence>
<evidence type="ECO:0000256" key="1">
    <source>
        <dbReference type="ARBA" id="ARBA00004167"/>
    </source>
</evidence>
<evidence type="ECO:0000256" key="2">
    <source>
        <dbReference type="ARBA" id="ARBA00009477"/>
    </source>
</evidence>
<evidence type="ECO:0000313" key="10">
    <source>
        <dbReference type="Proteomes" id="UP000076925"/>
    </source>
</evidence>
<dbReference type="STRING" id="128403.WA1_09780"/>
<evidence type="ECO:0000313" key="9">
    <source>
        <dbReference type="EMBL" id="KYC35018.1"/>
    </source>
</evidence>
<keyword evidence="6" id="KW-0175">Coiled coil</keyword>
<comment type="subcellular location">
    <subcellularLocation>
        <location evidence="1">Membrane</location>
        <topology evidence="1">Single-pass membrane protein</topology>
    </subcellularLocation>
</comment>
<reference evidence="9 10" key="1">
    <citation type="journal article" date="2013" name="Genome Biol. Evol.">
        <title>Genomes of Stigonematalean cyanobacteria (subsection V) and the evolution of oxygenic photosynthesis from prokaryotes to plastids.</title>
        <authorList>
            <person name="Dagan T."/>
            <person name="Roettger M."/>
            <person name="Stucken K."/>
            <person name="Landan G."/>
            <person name="Koch R."/>
            <person name="Major P."/>
            <person name="Gould S.B."/>
            <person name="Goremykin V.V."/>
            <person name="Rippka R."/>
            <person name="Tandeau de Marsac N."/>
            <person name="Gugger M."/>
            <person name="Lockhart P.J."/>
            <person name="Allen J.F."/>
            <person name="Brune I."/>
            <person name="Maus I."/>
            <person name="Puhler A."/>
            <person name="Martin W.F."/>
        </authorList>
    </citation>
    <scope>NUCLEOTIDE SEQUENCE [LARGE SCALE GENOMIC DNA]</scope>
    <source>
        <strain evidence="9 10">PCC 7110</strain>
    </source>
</reference>
<keyword evidence="5 7" id="KW-0472">Membrane</keyword>
<evidence type="ECO:0000259" key="8">
    <source>
        <dbReference type="Pfam" id="PF26002"/>
    </source>
</evidence>
<evidence type="ECO:0000256" key="5">
    <source>
        <dbReference type="ARBA" id="ARBA00023136"/>
    </source>
</evidence>
<dbReference type="AlphaFoldDB" id="A0A139WRG0"/>
<dbReference type="Proteomes" id="UP000076925">
    <property type="component" value="Unassembled WGS sequence"/>
</dbReference>
<dbReference type="InterPro" id="IPR058982">
    <property type="entry name" value="Beta-barrel_AprE"/>
</dbReference>
<keyword evidence="4 7" id="KW-1133">Transmembrane helix</keyword>
<dbReference type="EMBL" id="ANNX02000053">
    <property type="protein sequence ID" value="KYC35018.1"/>
    <property type="molecule type" value="Genomic_DNA"/>
</dbReference>
<sequence length="456" mass="50396">MLRDPTPDLIRSINCDEFLPPISAWAWLGGLAIAGGCSIAIVLAAITKYNITVKAVAVIRPLGEVRVVQAAVEGTIQTLKAIENQVVKQGDIIAYIDDSHLQTQKSQFQDKIQHEQQQLNEIDDQIRAIKAQITAESNYLKRTIASTRAELTRNQREYQNQQVIKQTELQEAEANLKLAKDERDRYRYAAESGVVSRLQYTAKEQGFRVAEARLARAKAALYPSNANVTVAVERIAQEQARGESTLASLNREQKALLQSRVELASQINKDQKDLHQLSLDRKKNVLRSPVNGVILKLNLRNKDQVVRAGDTIAQIAPSNTALVVKALVTAQDIGKVAVGQKAQLRVSTYPYPDYGVIQGKVIAVAPDAISAQINATTLNQFPASSLQGSLSNGANGYYEVTIQPATPYFIKVGDNMPEEQHQYSIQPGMEGTVDIISREETVLKFILRKIRLSSDF</sequence>
<dbReference type="PANTHER" id="PTHR30386:SF26">
    <property type="entry name" value="TRANSPORT PROTEIN COMB"/>
    <property type="match status" value="1"/>
</dbReference>
<gene>
    <name evidence="9" type="ORF">WA1_09780</name>
</gene>
<feature type="coiled-coil region" evidence="6">
    <location>
        <begin position="105"/>
        <end position="189"/>
    </location>
</feature>
<dbReference type="RefSeq" id="WP_017743815.1">
    <property type="nucleotide sequence ID" value="NZ_KQ976354.1"/>
</dbReference>
<dbReference type="OrthoDB" id="424142at2"/>
<evidence type="ECO:0000256" key="7">
    <source>
        <dbReference type="SAM" id="Phobius"/>
    </source>
</evidence>
<accession>A0A139WRG0</accession>
<dbReference type="InterPro" id="IPR050739">
    <property type="entry name" value="MFP"/>
</dbReference>
<evidence type="ECO:0000256" key="3">
    <source>
        <dbReference type="ARBA" id="ARBA00022692"/>
    </source>
</evidence>
<proteinExistence type="inferred from homology"/>
<dbReference type="PANTHER" id="PTHR30386">
    <property type="entry name" value="MEMBRANE FUSION SUBUNIT OF EMRAB-TOLC MULTIDRUG EFFLUX PUMP"/>
    <property type="match status" value="1"/>
</dbReference>
<feature type="transmembrane region" description="Helical" evidence="7">
    <location>
        <begin position="24"/>
        <end position="46"/>
    </location>
</feature>
<evidence type="ECO:0000256" key="4">
    <source>
        <dbReference type="ARBA" id="ARBA00022989"/>
    </source>
</evidence>
<dbReference type="Pfam" id="PF26002">
    <property type="entry name" value="Beta-barrel_AprE"/>
    <property type="match status" value="1"/>
</dbReference>
<dbReference type="PRINTS" id="PR01490">
    <property type="entry name" value="RTXTOXIND"/>
</dbReference>
<comment type="caution">
    <text evidence="9">The sequence shown here is derived from an EMBL/GenBank/DDBJ whole genome shotgun (WGS) entry which is preliminary data.</text>
</comment>
<dbReference type="Gene3D" id="2.40.30.170">
    <property type="match status" value="1"/>
</dbReference>
<dbReference type="Gene3D" id="1.10.287.470">
    <property type="entry name" value="Helix hairpin bin"/>
    <property type="match status" value="1"/>
</dbReference>
<comment type="similarity">
    <text evidence="2">Belongs to the membrane fusion protein (MFP) (TC 8.A.1) family.</text>
</comment>
<keyword evidence="3 7" id="KW-0812">Transmembrane</keyword>
<feature type="domain" description="AprE-like beta-barrel" evidence="8">
    <location>
        <begin position="322"/>
        <end position="435"/>
    </location>
</feature>
<protein>
    <submittedName>
        <fullName evidence="9">Hemolysin D</fullName>
    </submittedName>
</protein>
<dbReference type="GO" id="GO:0016020">
    <property type="term" value="C:membrane"/>
    <property type="evidence" value="ECO:0007669"/>
    <property type="project" value="UniProtKB-SubCell"/>
</dbReference>